<organism evidence="1 2">
    <name type="scientific">Cupriavidus taiwanensis</name>
    <dbReference type="NCBI Taxonomy" id="164546"/>
    <lineage>
        <taxon>Bacteria</taxon>
        <taxon>Pseudomonadati</taxon>
        <taxon>Pseudomonadota</taxon>
        <taxon>Betaproteobacteria</taxon>
        <taxon>Burkholderiales</taxon>
        <taxon>Burkholderiaceae</taxon>
        <taxon>Cupriavidus</taxon>
    </lineage>
</organism>
<dbReference type="EMBL" id="LT984813">
    <property type="protein sequence ID" value="SPD63196.1"/>
    <property type="molecule type" value="Genomic_DNA"/>
</dbReference>
<proteinExistence type="predicted"/>
<reference evidence="1 2" key="1">
    <citation type="submission" date="2018-01" db="EMBL/GenBank/DDBJ databases">
        <authorList>
            <person name="Clerissi C."/>
        </authorList>
    </citation>
    <scope>NUCLEOTIDE SEQUENCE [LARGE SCALE GENOMIC DNA]</scope>
    <source>
        <strain evidence="1">Cupriavidus taiwanensis SWF 66322</strain>
    </source>
</reference>
<sequence length="63" mass="6938">MVSICLPASPQAARVHEPGCAGARALSVQRMASREIQCRRWLRWLKAGAGLRQPKARARRTGV</sequence>
<dbReference type="Proteomes" id="UP000254259">
    <property type="component" value="Chromosome CBM2636"/>
</dbReference>
<gene>
    <name evidence="1" type="ORF">CBM2636_10212</name>
</gene>
<name>A0A375D019_9BURK</name>
<accession>A0A375D019</accession>
<evidence type="ECO:0000313" key="2">
    <source>
        <dbReference type="Proteomes" id="UP000254259"/>
    </source>
</evidence>
<dbReference type="AlphaFoldDB" id="A0A375D019"/>
<evidence type="ECO:0000313" key="1">
    <source>
        <dbReference type="EMBL" id="SPD63196.1"/>
    </source>
</evidence>
<protein>
    <submittedName>
        <fullName evidence="1">Uncharacterized protein</fullName>
    </submittedName>
</protein>